<dbReference type="PROSITE" id="PS00108">
    <property type="entry name" value="PROTEIN_KINASE_ST"/>
    <property type="match status" value="1"/>
</dbReference>
<dbReference type="GO" id="GO:0004674">
    <property type="term" value="F:protein serine/threonine kinase activity"/>
    <property type="evidence" value="ECO:0007669"/>
    <property type="project" value="TreeGrafter"/>
</dbReference>
<evidence type="ECO:0000256" key="4">
    <source>
        <dbReference type="ARBA" id="ARBA00022833"/>
    </source>
</evidence>
<dbReference type="PRINTS" id="PR00109">
    <property type="entry name" value="TYRKINASE"/>
</dbReference>
<sequence>MSTPDNCAVCSNAIKSSRVRANGRVFHEDCFICSSCGLNLDSFFFKDGKLYCDPCETKLYAKICDKCSLPIQTTVVNARGKMFHSACFTCVTCVQEIKGGFFYVGGSFVCDSCDKLPKNSRPSPPSPTTTTVAATASVTTSASSPVSIALSNSNNSTPPIVLTQPLGLNRNSITIGNTEIQVPTSTSTPTTNIIYVVNNTPDRVSGDIPPGVLPVQPHQPTSTDIQQNQILLEQQKALQQLQEQQLQLQQQLQQQMEQQKLQQQIIEQQHNLQKLQIQSSSQTTTPNASPTISRSTNSLSPSPSPSTTSTSTSVLSPSKLNISANDLLPPIEKYVPKIQGKTLPELLKNQSFDEILSDVLEKKMNVYNEIKKDEVEFGELMAAGASGKVYRGKYKGRDVAIKVYSTDNFCFSIEEFNREVSIMSLLDHECFTTFYGANKENPKYLFHISEMVKGGCLRDVLLNKDVALSYAQQLSIAVDVAHAMKYLHSLGVIHRDLKSGNVLITDDLRAKVIDFGTSRAIDLSKQMTLNLGTSCWMAPEVFRNEPYTESCDVYSFGIVLWEIYCRADPYDGVNSWSIPVMVCKGERPVIPADCPTEYAKMIKACWSDKAKKRPKFKEIYSTLNKLLGGLTLGKTKKSSSVGLFKK</sequence>
<feature type="compositionally biased region" description="Polar residues" evidence="7">
    <location>
        <begin position="276"/>
        <end position="292"/>
    </location>
</feature>
<dbReference type="Pfam" id="PF00412">
    <property type="entry name" value="LIM"/>
    <property type="match status" value="2"/>
</dbReference>
<dbReference type="Pfam" id="PF07714">
    <property type="entry name" value="PK_Tyr_Ser-Thr"/>
    <property type="match status" value="1"/>
</dbReference>
<dbReference type="SMART" id="SM00220">
    <property type="entry name" value="S_TKc"/>
    <property type="match status" value="1"/>
</dbReference>
<dbReference type="GO" id="GO:0005524">
    <property type="term" value="F:ATP binding"/>
    <property type="evidence" value="ECO:0007669"/>
    <property type="project" value="UniProtKB-KW"/>
</dbReference>
<keyword evidence="5" id="KW-0067">ATP-binding</keyword>
<accession>A0A8J4PVD9</accession>
<feature type="region of interest" description="Disordered" evidence="7">
    <location>
        <begin position="205"/>
        <end position="224"/>
    </location>
</feature>
<gene>
    <name evidence="10" type="ORF">CYY_003036</name>
</gene>
<keyword evidence="2 6" id="KW-0479">Metal-binding</keyword>
<dbReference type="Proteomes" id="UP000695562">
    <property type="component" value="Unassembled WGS sequence"/>
</dbReference>
<dbReference type="Gene3D" id="3.30.200.20">
    <property type="entry name" value="Phosphorylase Kinase, domain 1"/>
    <property type="match status" value="1"/>
</dbReference>
<evidence type="ECO:0000313" key="10">
    <source>
        <dbReference type="EMBL" id="KAF2075663.1"/>
    </source>
</evidence>
<dbReference type="OrthoDB" id="1840988at2759"/>
<reference evidence="10" key="1">
    <citation type="submission" date="2020-01" db="EMBL/GenBank/DDBJ databases">
        <title>Development of genomics and gene disruption for Polysphondylium violaceum indicates a role for the polyketide synthase stlB in stalk morphogenesis.</title>
        <authorList>
            <person name="Narita B."/>
            <person name="Kawabe Y."/>
            <person name="Kin K."/>
            <person name="Saito T."/>
            <person name="Gibbs R."/>
            <person name="Kuspa A."/>
            <person name="Muzny D."/>
            <person name="Queller D."/>
            <person name="Richards S."/>
            <person name="Strassman J."/>
            <person name="Sucgang R."/>
            <person name="Worley K."/>
            <person name="Schaap P."/>
        </authorList>
    </citation>
    <scope>NUCLEOTIDE SEQUENCE</scope>
    <source>
        <strain evidence="10">QSvi11</strain>
    </source>
</reference>
<dbReference type="SUPFAM" id="SSF56112">
    <property type="entry name" value="Protein kinase-like (PK-like)"/>
    <property type="match status" value="1"/>
</dbReference>
<dbReference type="InterPro" id="IPR051681">
    <property type="entry name" value="Ser/Thr_Kinases-Pseudokinases"/>
</dbReference>
<protein>
    <recommendedName>
        <fullName evidence="12">LIM-type zinc finger-containing protein</fullName>
    </recommendedName>
</protein>
<comment type="similarity">
    <text evidence="1">Belongs to the protein kinase superfamily. TKL Ser/Thr protein kinase family.</text>
</comment>
<feature type="domain" description="LIM zinc-binding" evidence="9">
    <location>
        <begin position="5"/>
        <end position="62"/>
    </location>
</feature>
<evidence type="ECO:0000256" key="5">
    <source>
        <dbReference type="ARBA" id="ARBA00022840"/>
    </source>
</evidence>
<evidence type="ECO:0008006" key="12">
    <source>
        <dbReference type="Google" id="ProtNLM"/>
    </source>
</evidence>
<dbReference type="CDD" id="cd13999">
    <property type="entry name" value="STKc_MAP3K-like"/>
    <property type="match status" value="1"/>
</dbReference>
<evidence type="ECO:0000256" key="7">
    <source>
        <dbReference type="SAM" id="MobiDB-lite"/>
    </source>
</evidence>
<dbReference type="InterPro" id="IPR001781">
    <property type="entry name" value="Znf_LIM"/>
</dbReference>
<dbReference type="InterPro" id="IPR008271">
    <property type="entry name" value="Ser/Thr_kinase_AS"/>
</dbReference>
<dbReference type="InterPro" id="IPR011009">
    <property type="entry name" value="Kinase-like_dom_sf"/>
</dbReference>
<evidence type="ECO:0000313" key="11">
    <source>
        <dbReference type="Proteomes" id="UP000695562"/>
    </source>
</evidence>
<dbReference type="SMART" id="SM00132">
    <property type="entry name" value="LIM"/>
    <property type="match status" value="2"/>
</dbReference>
<feature type="domain" description="Protein kinase" evidence="8">
    <location>
        <begin position="375"/>
        <end position="627"/>
    </location>
</feature>
<feature type="region of interest" description="Disordered" evidence="7">
    <location>
        <begin position="276"/>
        <end position="316"/>
    </location>
</feature>
<name>A0A8J4PVD9_9MYCE</name>
<dbReference type="PROSITE" id="PS50011">
    <property type="entry name" value="PROTEIN_KINASE_DOM"/>
    <property type="match status" value="1"/>
</dbReference>
<evidence type="ECO:0000259" key="8">
    <source>
        <dbReference type="PROSITE" id="PS50011"/>
    </source>
</evidence>
<dbReference type="Gene3D" id="2.10.110.10">
    <property type="entry name" value="Cysteine Rich Protein"/>
    <property type="match status" value="2"/>
</dbReference>
<organism evidence="10 11">
    <name type="scientific">Polysphondylium violaceum</name>
    <dbReference type="NCBI Taxonomy" id="133409"/>
    <lineage>
        <taxon>Eukaryota</taxon>
        <taxon>Amoebozoa</taxon>
        <taxon>Evosea</taxon>
        <taxon>Eumycetozoa</taxon>
        <taxon>Dictyostelia</taxon>
        <taxon>Dictyosteliales</taxon>
        <taxon>Dictyosteliaceae</taxon>
        <taxon>Polysphondylium</taxon>
    </lineage>
</organism>
<dbReference type="CDD" id="cd08368">
    <property type="entry name" value="LIM"/>
    <property type="match status" value="1"/>
</dbReference>
<keyword evidence="3" id="KW-0547">Nucleotide-binding</keyword>
<evidence type="ECO:0000256" key="1">
    <source>
        <dbReference type="ARBA" id="ARBA00005843"/>
    </source>
</evidence>
<evidence type="ECO:0000256" key="2">
    <source>
        <dbReference type="ARBA" id="ARBA00022723"/>
    </source>
</evidence>
<dbReference type="SUPFAM" id="SSF57716">
    <property type="entry name" value="Glucocorticoid receptor-like (DNA-binding domain)"/>
    <property type="match status" value="1"/>
</dbReference>
<keyword evidence="6" id="KW-0440">LIM domain</keyword>
<dbReference type="Gene3D" id="1.10.510.10">
    <property type="entry name" value="Transferase(Phosphotransferase) domain 1"/>
    <property type="match status" value="1"/>
</dbReference>
<evidence type="ECO:0000259" key="9">
    <source>
        <dbReference type="PROSITE" id="PS50023"/>
    </source>
</evidence>
<dbReference type="PROSITE" id="PS00478">
    <property type="entry name" value="LIM_DOMAIN_1"/>
    <property type="match status" value="2"/>
</dbReference>
<dbReference type="EMBL" id="AJWJ01000090">
    <property type="protein sequence ID" value="KAF2075663.1"/>
    <property type="molecule type" value="Genomic_DNA"/>
</dbReference>
<keyword evidence="4 6" id="KW-0862">Zinc</keyword>
<dbReference type="AlphaFoldDB" id="A0A8J4PVD9"/>
<dbReference type="InterPro" id="IPR001245">
    <property type="entry name" value="Ser-Thr/Tyr_kinase_cat_dom"/>
</dbReference>
<dbReference type="PANTHER" id="PTHR44329">
    <property type="entry name" value="SERINE/THREONINE-PROTEIN KINASE TNNI3K-RELATED"/>
    <property type="match status" value="1"/>
</dbReference>
<dbReference type="PROSITE" id="PS50023">
    <property type="entry name" value="LIM_DOMAIN_2"/>
    <property type="match status" value="1"/>
</dbReference>
<feature type="compositionally biased region" description="Low complexity" evidence="7">
    <location>
        <begin position="293"/>
        <end position="316"/>
    </location>
</feature>
<dbReference type="InterPro" id="IPR000719">
    <property type="entry name" value="Prot_kinase_dom"/>
</dbReference>
<comment type="caution">
    <text evidence="10">The sequence shown here is derived from an EMBL/GenBank/DDBJ whole genome shotgun (WGS) entry which is preliminary data.</text>
</comment>
<evidence type="ECO:0000256" key="3">
    <source>
        <dbReference type="ARBA" id="ARBA00022741"/>
    </source>
</evidence>
<proteinExistence type="inferred from homology"/>
<keyword evidence="11" id="KW-1185">Reference proteome</keyword>
<evidence type="ECO:0000256" key="6">
    <source>
        <dbReference type="PROSITE-ProRule" id="PRU00125"/>
    </source>
</evidence>
<dbReference type="GO" id="GO:0046872">
    <property type="term" value="F:metal ion binding"/>
    <property type="evidence" value="ECO:0007669"/>
    <property type="project" value="UniProtKB-KW"/>
</dbReference>